<reference evidence="1" key="1">
    <citation type="journal article" date="2023" name="Insect Mol. Biol.">
        <title>Genome sequencing provides insights into the evolution of gene families encoding plant cell wall-degrading enzymes in longhorned beetles.</title>
        <authorList>
            <person name="Shin N.R."/>
            <person name="Okamura Y."/>
            <person name="Kirsch R."/>
            <person name="Pauchet Y."/>
        </authorList>
    </citation>
    <scope>NUCLEOTIDE SEQUENCE</scope>
    <source>
        <strain evidence="1">RBIC_L_NR</strain>
    </source>
</reference>
<protein>
    <submittedName>
        <fullName evidence="1">Uncharacterized protein</fullName>
    </submittedName>
</protein>
<organism evidence="1 2">
    <name type="scientific">Rhamnusium bicolor</name>
    <dbReference type="NCBI Taxonomy" id="1586634"/>
    <lineage>
        <taxon>Eukaryota</taxon>
        <taxon>Metazoa</taxon>
        <taxon>Ecdysozoa</taxon>
        <taxon>Arthropoda</taxon>
        <taxon>Hexapoda</taxon>
        <taxon>Insecta</taxon>
        <taxon>Pterygota</taxon>
        <taxon>Neoptera</taxon>
        <taxon>Endopterygota</taxon>
        <taxon>Coleoptera</taxon>
        <taxon>Polyphaga</taxon>
        <taxon>Cucujiformia</taxon>
        <taxon>Chrysomeloidea</taxon>
        <taxon>Cerambycidae</taxon>
        <taxon>Lepturinae</taxon>
        <taxon>Rhagiini</taxon>
        <taxon>Rhamnusium</taxon>
    </lineage>
</organism>
<evidence type="ECO:0000313" key="2">
    <source>
        <dbReference type="Proteomes" id="UP001162156"/>
    </source>
</evidence>
<accession>A0AAV8ZRM1</accession>
<proteinExistence type="predicted"/>
<evidence type="ECO:0000313" key="1">
    <source>
        <dbReference type="EMBL" id="KAJ8968755.1"/>
    </source>
</evidence>
<keyword evidence="2" id="KW-1185">Reference proteome</keyword>
<dbReference type="AlphaFoldDB" id="A0AAV8ZRM1"/>
<dbReference type="EMBL" id="JANEYF010000654">
    <property type="protein sequence ID" value="KAJ8968755.1"/>
    <property type="molecule type" value="Genomic_DNA"/>
</dbReference>
<comment type="caution">
    <text evidence="1">The sequence shown here is derived from an EMBL/GenBank/DDBJ whole genome shotgun (WGS) entry which is preliminary data.</text>
</comment>
<sequence length="108" mass="12713">MRESLHYSMIPIPQDNMNEIIFNGSRRILTNVSSNGYYGYQPQIHVQEKSNTQSSQMTGEICDMDVQFNNLPNTEEMQMENGIPRLVNRKRRWEYPDELDAFKKKAPK</sequence>
<name>A0AAV8ZRM1_9CUCU</name>
<dbReference type="Proteomes" id="UP001162156">
    <property type="component" value="Unassembled WGS sequence"/>
</dbReference>
<gene>
    <name evidence="1" type="ORF">NQ314_002128</name>
</gene>